<feature type="region of interest" description="Disordered" evidence="1">
    <location>
        <begin position="224"/>
        <end position="258"/>
    </location>
</feature>
<keyword evidence="3" id="KW-1185">Reference proteome</keyword>
<dbReference type="PANTHER" id="PTHR36773">
    <property type="entry name" value="EXPRESSED PROTEIN"/>
    <property type="match status" value="1"/>
</dbReference>
<name>A0ABD3HBW1_9MARC</name>
<feature type="region of interest" description="Disordered" evidence="1">
    <location>
        <begin position="173"/>
        <end position="193"/>
    </location>
</feature>
<gene>
    <name evidence="2" type="ORF">R1sor_015132</name>
</gene>
<evidence type="ECO:0000256" key="1">
    <source>
        <dbReference type="SAM" id="MobiDB-lite"/>
    </source>
</evidence>
<feature type="compositionally biased region" description="Polar residues" evidence="1">
    <location>
        <begin position="247"/>
        <end position="258"/>
    </location>
</feature>
<proteinExistence type="predicted"/>
<comment type="caution">
    <text evidence="2">The sequence shown here is derived from an EMBL/GenBank/DDBJ whole genome shotgun (WGS) entry which is preliminary data.</text>
</comment>
<protein>
    <submittedName>
        <fullName evidence="2">Uncharacterized protein</fullName>
    </submittedName>
</protein>
<organism evidence="2 3">
    <name type="scientific">Riccia sorocarpa</name>
    <dbReference type="NCBI Taxonomy" id="122646"/>
    <lineage>
        <taxon>Eukaryota</taxon>
        <taxon>Viridiplantae</taxon>
        <taxon>Streptophyta</taxon>
        <taxon>Embryophyta</taxon>
        <taxon>Marchantiophyta</taxon>
        <taxon>Marchantiopsida</taxon>
        <taxon>Marchantiidae</taxon>
        <taxon>Marchantiales</taxon>
        <taxon>Ricciaceae</taxon>
        <taxon>Riccia</taxon>
    </lineage>
</organism>
<evidence type="ECO:0000313" key="2">
    <source>
        <dbReference type="EMBL" id="KAL3688823.1"/>
    </source>
</evidence>
<evidence type="ECO:0000313" key="3">
    <source>
        <dbReference type="Proteomes" id="UP001633002"/>
    </source>
</evidence>
<dbReference type="Proteomes" id="UP001633002">
    <property type="component" value="Unassembled WGS sequence"/>
</dbReference>
<reference evidence="2 3" key="1">
    <citation type="submission" date="2024-09" db="EMBL/GenBank/DDBJ databases">
        <title>Chromosome-scale assembly of Riccia sorocarpa.</title>
        <authorList>
            <person name="Paukszto L."/>
        </authorList>
    </citation>
    <scope>NUCLEOTIDE SEQUENCE [LARGE SCALE GENOMIC DNA]</scope>
    <source>
        <strain evidence="2">LP-2024</strain>
        <tissue evidence="2">Aerial parts of the thallus</tissue>
    </source>
</reference>
<accession>A0ABD3HBW1</accession>
<sequence>MQQPPPSKPVDLSPGATTVAFDPVIPLLRVPVQARPEDEPSQGRWVLAFKDETSRRKAWLDSQDKIARQCEAGARMGCSISATNACRIPWWKSVLVFLKAANVEGGERERCEENEMRGCMAASEESCSKYARETCEPVFVNSRIADPEQDIDPRFTRPFIRRRWTKDVKVSSSETGCAQDPEFPGGKRTTADYRESVMVDKEPTVRRSEWEGPNWTEEIVEVEKSAGESTVDSWEGGLIRPKLVDHSSVQNDSAASDR</sequence>
<dbReference type="AlphaFoldDB" id="A0ABD3HBW1"/>
<dbReference type="PANTHER" id="PTHR36773:SF1">
    <property type="entry name" value="EXPRESSED PROTEIN"/>
    <property type="match status" value="1"/>
</dbReference>
<dbReference type="EMBL" id="JBJQOH010000004">
    <property type="protein sequence ID" value="KAL3688823.1"/>
    <property type="molecule type" value="Genomic_DNA"/>
</dbReference>